<feature type="coiled-coil region" evidence="1">
    <location>
        <begin position="3"/>
        <end position="41"/>
    </location>
</feature>
<accession>A0A381PJH9</accession>
<dbReference type="GO" id="GO:0004523">
    <property type="term" value="F:RNA-DNA hybrid ribonuclease activity"/>
    <property type="evidence" value="ECO:0007669"/>
    <property type="project" value="InterPro"/>
</dbReference>
<dbReference type="PANTHER" id="PTHR48475">
    <property type="entry name" value="RIBONUCLEASE H"/>
    <property type="match status" value="1"/>
</dbReference>
<evidence type="ECO:0000259" key="2">
    <source>
        <dbReference type="PROSITE" id="PS50879"/>
    </source>
</evidence>
<dbReference type="InterPro" id="IPR012337">
    <property type="entry name" value="RNaseH-like_sf"/>
</dbReference>
<dbReference type="SUPFAM" id="SSF53098">
    <property type="entry name" value="Ribonuclease H-like"/>
    <property type="match status" value="1"/>
</dbReference>
<name>A0A381PJH9_9ZZZZ</name>
<evidence type="ECO:0000256" key="1">
    <source>
        <dbReference type="SAM" id="Coils"/>
    </source>
</evidence>
<dbReference type="InterPro" id="IPR036397">
    <property type="entry name" value="RNaseH_sf"/>
</dbReference>
<proteinExistence type="predicted"/>
<reference evidence="3" key="1">
    <citation type="submission" date="2018-05" db="EMBL/GenBank/DDBJ databases">
        <authorList>
            <person name="Lanie J.A."/>
            <person name="Ng W.-L."/>
            <person name="Kazmierczak K.M."/>
            <person name="Andrzejewski T.M."/>
            <person name="Davidsen T.M."/>
            <person name="Wayne K.J."/>
            <person name="Tettelin H."/>
            <person name="Glass J.I."/>
            <person name="Rusch D."/>
            <person name="Podicherti R."/>
            <person name="Tsui H.-C.T."/>
            <person name="Winkler M.E."/>
        </authorList>
    </citation>
    <scope>NUCLEOTIDE SEQUENCE</scope>
</reference>
<dbReference type="EMBL" id="UINC01000963">
    <property type="protein sequence ID" value="SUZ65593.1"/>
    <property type="molecule type" value="Genomic_DNA"/>
</dbReference>
<dbReference type="Gene3D" id="3.30.420.10">
    <property type="entry name" value="Ribonuclease H-like superfamily/Ribonuclease H"/>
    <property type="match status" value="1"/>
</dbReference>
<sequence>MNKEDYKKKYKKLRKAQEELRKDHKDSMQRLEDSMQALEKLIGPSDSKISSESHQLYTDGAAEFDDDYKPINAAIGGLLKKGDKVIFSFAENIGSGRTSNEAEYLALIKGIQECIEHKIYDVNICADSKLVVNQVNGKYKLKDPKMIKLHGEVVKLCSKLQSWNISHIIREKNTEADDLSKKGLRK</sequence>
<dbReference type="CDD" id="cd09279">
    <property type="entry name" value="RNase_HI_like"/>
    <property type="match status" value="1"/>
</dbReference>
<organism evidence="3">
    <name type="scientific">marine metagenome</name>
    <dbReference type="NCBI Taxonomy" id="408172"/>
    <lineage>
        <taxon>unclassified sequences</taxon>
        <taxon>metagenomes</taxon>
        <taxon>ecological metagenomes</taxon>
    </lineage>
</organism>
<dbReference type="PROSITE" id="PS50879">
    <property type="entry name" value="RNASE_H_1"/>
    <property type="match status" value="1"/>
</dbReference>
<dbReference type="PANTHER" id="PTHR48475:SF1">
    <property type="entry name" value="RNASE H TYPE-1 DOMAIN-CONTAINING PROTEIN"/>
    <property type="match status" value="1"/>
</dbReference>
<feature type="domain" description="RNase H type-1" evidence="2">
    <location>
        <begin position="50"/>
        <end position="185"/>
    </location>
</feature>
<protein>
    <recommendedName>
        <fullName evidence="2">RNase H type-1 domain-containing protein</fullName>
    </recommendedName>
</protein>
<dbReference type="InterPro" id="IPR002156">
    <property type="entry name" value="RNaseH_domain"/>
</dbReference>
<dbReference type="AlphaFoldDB" id="A0A381PJH9"/>
<dbReference type="Pfam" id="PF13456">
    <property type="entry name" value="RVT_3"/>
    <property type="match status" value="1"/>
</dbReference>
<dbReference type="GO" id="GO:0003676">
    <property type="term" value="F:nucleic acid binding"/>
    <property type="evidence" value="ECO:0007669"/>
    <property type="project" value="InterPro"/>
</dbReference>
<keyword evidence="1" id="KW-0175">Coiled coil</keyword>
<gene>
    <name evidence="3" type="ORF">METZ01_LOCUS18447</name>
</gene>
<evidence type="ECO:0000313" key="3">
    <source>
        <dbReference type="EMBL" id="SUZ65593.1"/>
    </source>
</evidence>